<proteinExistence type="predicted"/>
<evidence type="ECO:0000313" key="1">
    <source>
        <dbReference type="EMBL" id="KRL92521.1"/>
    </source>
</evidence>
<evidence type="ECO:0000313" key="2">
    <source>
        <dbReference type="Proteomes" id="UP000051084"/>
    </source>
</evidence>
<evidence type="ECO:0008006" key="3">
    <source>
        <dbReference type="Google" id="ProtNLM"/>
    </source>
</evidence>
<organism evidence="1 2">
    <name type="scientific">Limosilactobacillus equigenerosi DSM 18793 = JCM 14505</name>
    <dbReference type="NCBI Taxonomy" id="1423742"/>
    <lineage>
        <taxon>Bacteria</taxon>
        <taxon>Bacillati</taxon>
        <taxon>Bacillota</taxon>
        <taxon>Bacilli</taxon>
        <taxon>Lactobacillales</taxon>
        <taxon>Lactobacillaceae</taxon>
        <taxon>Limosilactobacillus</taxon>
    </lineage>
</organism>
<accession>A0A0R1UGN9</accession>
<dbReference type="STRING" id="417373.GCA_001570685_00867"/>
<dbReference type="AlphaFoldDB" id="A0A0R1UGN9"/>
<gene>
    <name evidence="1" type="ORF">FC21_GL000241</name>
</gene>
<protein>
    <recommendedName>
        <fullName evidence="3">DUF5590 domain-containing protein</fullName>
    </recommendedName>
</protein>
<dbReference type="EMBL" id="AZGC01000054">
    <property type="protein sequence ID" value="KRL92521.1"/>
    <property type="molecule type" value="Genomic_DNA"/>
</dbReference>
<name>A0A0R1UGN9_9LACO</name>
<reference evidence="1 2" key="1">
    <citation type="journal article" date="2015" name="Genome Announc.">
        <title>Expanding the biotechnology potential of lactobacilli through comparative genomics of 213 strains and associated genera.</title>
        <authorList>
            <person name="Sun Z."/>
            <person name="Harris H.M."/>
            <person name="McCann A."/>
            <person name="Guo C."/>
            <person name="Argimon S."/>
            <person name="Zhang W."/>
            <person name="Yang X."/>
            <person name="Jeffery I.B."/>
            <person name="Cooney J.C."/>
            <person name="Kagawa T.F."/>
            <person name="Liu W."/>
            <person name="Song Y."/>
            <person name="Salvetti E."/>
            <person name="Wrobel A."/>
            <person name="Rasinkangas P."/>
            <person name="Parkhill J."/>
            <person name="Rea M.C."/>
            <person name="O'Sullivan O."/>
            <person name="Ritari J."/>
            <person name="Douillard F.P."/>
            <person name="Paul Ross R."/>
            <person name="Yang R."/>
            <person name="Briner A.E."/>
            <person name="Felis G.E."/>
            <person name="de Vos W.M."/>
            <person name="Barrangou R."/>
            <person name="Klaenhammer T.R."/>
            <person name="Caufield P.W."/>
            <person name="Cui Y."/>
            <person name="Zhang H."/>
            <person name="O'Toole P.W."/>
        </authorList>
    </citation>
    <scope>NUCLEOTIDE SEQUENCE [LARGE SCALE GENOMIC DNA]</scope>
    <source>
        <strain evidence="1 2">DSM 18793</strain>
    </source>
</reference>
<comment type="caution">
    <text evidence="1">The sequence shown here is derived from an EMBL/GenBank/DDBJ whole genome shotgun (WGS) entry which is preliminary data.</text>
</comment>
<dbReference type="PATRIC" id="fig|1423742.4.peg.254"/>
<keyword evidence="2" id="KW-1185">Reference proteome</keyword>
<dbReference type="Proteomes" id="UP000051084">
    <property type="component" value="Unassembled WGS sequence"/>
</dbReference>
<sequence length="145" mass="16380">MSILIGLVVIWGVSGMFITKRHAEQQAVQEIKEEQVARQKCAEYLVHHYEGIKTLEVSKLYKPNSIGGGTYTCDIRINGKKEAVEIGQYSKKEFDKSGPDLLGWPDDFPKSYNLIKRFDANRSLSGVSVTYDSENLRESNEGFTN</sequence>